<dbReference type="AlphaFoldDB" id="A0A0B9GGA7"/>
<evidence type="ECO:0000313" key="2">
    <source>
        <dbReference type="Proteomes" id="UP000031278"/>
    </source>
</evidence>
<gene>
    <name evidence="1" type="ORF">RJ45_10560</name>
</gene>
<name>A0A0B9GGA7_9GAMM</name>
<dbReference type="Pfam" id="PF10698">
    <property type="entry name" value="DUF2505"/>
    <property type="match status" value="1"/>
</dbReference>
<evidence type="ECO:0000313" key="1">
    <source>
        <dbReference type="EMBL" id="KHT63775.1"/>
    </source>
</evidence>
<evidence type="ECO:0008006" key="3">
    <source>
        <dbReference type="Google" id="ProtNLM"/>
    </source>
</evidence>
<dbReference type="InterPro" id="IPR019639">
    <property type="entry name" value="DUF2505"/>
</dbReference>
<dbReference type="EMBL" id="JWLZ01000152">
    <property type="protein sequence ID" value="KHT63775.1"/>
    <property type="molecule type" value="Genomic_DNA"/>
</dbReference>
<proteinExistence type="predicted"/>
<sequence>MQVSVIHDYKEDLDTLLRYFSEEALITEKYQKLGGKNVRINKLEETEDGFRVETQRDMPANVPAVLKSLLGSFNTIKQTESWHWQENDQLICKLQIEILGVPATISGQMVFSEPTTRPGIATSNHVTMDVKSAIPLVGSTLVSFICGDMKDQMQAEYDFLREVLPQLIAEEQ</sequence>
<protein>
    <recommendedName>
        <fullName evidence="3">DUF2505 domain-containing protein</fullName>
    </recommendedName>
</protein>
<organism evidence="1 2">
    <name type="scientific">Photobacterium gaetbulicola</name>
    <dbReference type="NCBI Taxonomy" id="1295392"/>
    <lineage>
        <taxon>Bacteria</taxon>
        <taxon>Pseudomonadati</taxon>
        <taxon>Pseudomonadota</taxon>
        <taxon>Gammaproteobacteria</taxon>
        <taxon>Vibrionales</taxon>
        <taxon>Vibrionaceae</taxon>
        <taxon>Photobacterium</taxon>
    </lineage>
</organism>
<accession>A0A0B9GGA7</accession>
<dbReference type="Proteomes" id="UP000031278">
    <property type="component" value="Unassembled WGS sequence"/>
</dbReference>
<comment type="caution">
    <text evidence="1">The sequence shown here is derived from an EMBL/GenBank/DDBJ whole genome shotgun (WGS) entry which is preliminary data.</text>
</comment>
<dbReference type="RefSeq" id="WP_039461280.1">
    <property type="nucleotide sequence ID" value="NZ_JWLZ01000152.1"/>
</dbReference>
<reference evidence="1 2" key="1">
    <citation type="submission" date="2014-12" db="EMBL/GenBank/DDBJ databases">
        <title>Genome sequencing of Photobacterium gaetbulicola AD005a.</title>
        <authorList>
            <person name="Adrian T.G.S."/>
            <person name="Chan K.G."/>
        </authorList>
    </citation>
    <scope>NUCLEOTIDE SEQUENCE [LARGE SCALE GENOMIC DNA]</scope>
    <source>
        <strain evidence="1 2">AD005a</strain>
    </source>
</reference>